<evidence type="ECO:0000313" key="1">
    <source>
        <dbReference type="EMBL" id="SDZ30444.1"/>
    </source>
</evidence>
<gene>
    <name evidence="1" type="ORF">SAMN05421736_109115</name>
</gene>
<protein>
    <submittedName>
        <fullName evidence="1">Uncharacterized protein</fullName>
    </submittedName>
</protein>
<accession>A0A1H3RXL7</accession>
<keyword evidence="2" id="KW-1185">Reference proteome</keyword>
<name>A0A1H3RXL7_9BACI</name>
<dbReference type="Proteomes" id="UP000198935">
    <property type="component" value="Unassembled WGS sequence"/>
</dbReference>
<sequence length="185" mass="21088">MKRKIFAIVFIISFVVTLLFNNLQPSAAIEKEIDKNLDSITLTIQKNIAEKNELAYSSTPYDYIQDNENFDAIVEIGNDALPYLHEKLANDEIDGLEEYLIAIAIESIAKVDLKENESSHWESADEFNENWNEHFESIPETVEEIANDTEMTVSEKNEALIELGTPAIPIIMEVVEDGMDDYFLH</sequence>
<evidence type="ECO:0000313" key="2">
    <source>
        <dbReference type="Proteomes" id="UP000198935"/>
    </source>
</evidence>
<proteinExistence type="predicted"/>
<dbReference type="EMBL" id="FNPI01000009">
    <property type="protein sequence ID" value="SDZ30444.1"/>
    <property type="molecule type" value="Genomic_DNA"/>
</dbReference>
<reference evidence="2" key="1">
    <citation type="submission" date="2016-10" db="EMBL/GenBank/DDBJ databases">
        <authorList>
            <person name="Varghese N."/>
            <person name="Submissions S."/>
        </authorList>
    </citation>
    <scope>NUCLEOTIDE SEQUENCE [LARGE SCALE GENOMIC DNA]</scope>
    <source>
        <strain evidence="2">SP</strain>
    </source>
</reference>
<dbReference type="OrthoDB" id="2607508at2"/>
<dbReference type="AlphaFoldDB" id="A0A1H3RXL7"/>
<organism evidence="1 2">
    <name type="scientific">Evansella caseinilytica</name>
    <dbReference type="NCBI Taxonomy" id="1503961"/>
    <lineage>
        <taxon>Bacteria</taxon>
        <taxon>Bacillati</taxon>
        <taxon>Bacillota</taxon>
        <taxon>Bacilli</taxon>
        <taxon>Bacillales</taxon>
        <taxon>Bacillaceae</taxon>
        <taxon>Evansella</taxon>
    </lineage>
</organism>